<proteinExistence type="predicted"/>
<keyword evidence="2" id="KW-1185">Reference proteome</keyword>
<reference evidence="1 2" key="1">
    <citation type="journal article" date="2024" name="Commun. Biol.">
        <title>Comparative genomic analysis of thermophilic fungi reveals convergent evolutionary adaptations and gene losses.</title>
        <authorList>
            <person name="Steindorff A.S."/>
            <person name="Aguilar-Pontes M.V."/>
            <person name="Robinson A.J."/>
            <person name="Andreopoulos B."/>
            <person name="LaButti K."/>
            <person name="Kuo A."/>
            <person name="Mondo S."/>
            <person name="Riley R."/>
            <person name="Otillar R."/>
            <person name="Haridas S."/>
            <person name="Lipzen A."/>
            <person name="Grimwood J."/>
            <person name="Schmutz J."/>
            <person name="Clum A."/>
            <person name="Reid I.D."/>
            <person name="Moisan M.C."/>
            <person name="Butler G."/>
            <person name="Nguyen T.T.M."/>
            <person name="Dewar K."/>
            <person name="Conant G."/>
            <person name="Drula E."/>
            <person name="Henrissat B."/>
            <person name="Hansel C."/>
            <person name="Singer S."/>
            <person name="Hutchinson M.I."/>
            <person name="de Vries R.P."/>
            <person name="Natvig D.O."/>
            <person name="Powell A.J."/>
            <person name="Tsang A."/>
            <person name="Grigoriev I.V."/>
        </authorList>
    </citation>
    <scope>NUCLEOTIDE SEQUENCE [LARGE SCALE GENOMIC DNA]</scope>
    <source>
        <strain evidence="1 2">ATCC 24622</strain>
    </source>
</reference>
<accession>A0ABR3W5G8</accession>
<dbReference type="EMBL" id="JAZHXJ010000691">
    <property type="protein sequence ID" value="KAL1853640.1"/>
    <property type="molecule type" value="Genomic_DNA"/>
</dbReference>
<organism evidence="1 2">
    <name type="scientific">Phialemonium thermophilum</name>
    <dbReference type="NCBI Taxonomy" id="223376"/>
    <lineage>
        <taxon>Eukaryota</taxon>
        <taxon>Fungi</taxon>
        <taxon>Dikarya</taxon>
        <taxon>Ascomycota</taxon>
        <taxon>Pezizomycotina</taxon>
        <taxon>Sordariomycetes</taxon>
        <taxon>Sordariomycetidae</taxon>
        <taxon>Cephalothecales</taxon>
        <taxon>Cephalothecaceae</taxon>
        <taxon>Phialemonium</taxon>
    </lineage>
</organism>
<evidence type="ECO:0000313" key="2">
    <source>
        <dbReference type="Proteomes" id="UP001586593"/>
    </source>
</evidence>
<sequence length="231" mass="25909">MDSGWSGLDAGYIATEYEYIEDVETCPSIVGEEARVFWFVVFCFSSTPAQYQEETVGITNLTHTCIHCMHYLGRDKSSGLSSGHAYVSDVIHMGRVATLLFPINVDRPRLGREEGNKREKKIRKRRQTCHSFTKRNYKPSRDVGEVPVTVIAVRVSSLNENCNPRPLASTLKGSGQMCFGVFFSCSSGLNSRQPWQHAGDLCDGHQLDWCSVLSFTDGQVLFALVCFVEEY</sequence>
<evidence type="ECO:0000313" key="1">
    <source>
        <dbReference type="EMBL" id="KAL1853640.1"/>
    </source>
</evidence>
<dbReference type="Proteomes" id="UP001586593">
    <property type="component" value="Unassembled WGS sequence"/>
</dbReference>
<protein>
    <submittedName>
        <fullName evidence="1">Uncharacterized protein</fullName>
    </submittedName>
</protein>
<gene>
    <name evidence="1" type="ORF">VTK73DRAFT_8909</name>
</gene>
<name>A0ABR3W5G8_9PEZI</name>
<comment type="caution">
    <text evidence="1">The sequence shown here is derived from an EMBL/GenBank/DDBJ whole genome shotgun (WGS) entry which is preliminary data.</text>
</comment>